<evidence type="ECO:0000256" key="1">
    <source>
        <dbReference type="SAM" id="MobiDB-lite"/>
    </source>
</evidence>
<dbReference type="EMBL" id="CP000667">
    <property type="protein sequence ID" value="ABP56233.1"/>
    <property type="molecule type" value="Genomic_DNA"/>
</dbReference>
<dbReference type="eggNOG" id="ENOG5030VJM">
    <property type="taxonomic scope" value="Bacteria"/>
</dbReference>
<dbReference type="Proteomes" id="UP000000235">
    <property type="component" value="Chromosome"/>
</dbReference>
<feature type="region of interest" description="Disordered" evidence="1">
    <location>
        <begin position="40"/>
        <end position="81"/>
    </location>
</feature>
<gene>
    <name evidence="2" type="ordered locus">Strop_3802</name>
</gene>
<evidence type="ECO:0000313" key="2">
    <source>
        <dbReference type="EMBL" id="ABP56233.1"/>
    </source>
</evidence>
<dbReference type="AlphaFoldDB" id="A4XBD4"/>
<dbReference type="RefSeq" id="WP_012015008.1">
    <property type="nucleotide sequence ID" value="NC_009380.1"/>
</dbReference>
<name>A4XBD4_SALTO</name>
<protein>
    <submittedName>
        <fullName evidence="2">Uncharacterized protein</fullName>
    </submittedName>
</protein>
<dbReference type="KEGG" id="stp:Strop_3802"/>
<dbReference type="HOGENOM" id="CLU_2572936_0_0_11"/>
<evidence type="ECO:0000313" key="3">
    <source>
        <dbReference type="Proteomes" id="UP000000235"/>
    </source>
</evidence>
<keyword evidence="3" id="KW-1185">Reference proteome</keyword>
<proteinExistence type="predicted"/>
<reference evidence="3" key="1">
    <citation type="journal article" date="2007" name="Proc. Natl. Acad. Sci. U.S.A.">
        <title>Genome sequencing reveals complex secondary metabolome in the marine actinomycete Salinispora tropica.</title>
        <authorList>
            <person name="Udwary D.W."/>
            <person name="Zeigler L."/>
            <person name="Asolkar R.N."/>
            <person name="Singan V."/>
            <person name="Lapidus A."/>
            <person name="Fenical W."/>
            <person name="Jensen P.R."/>
            <person name="Moore B.S."/>
        </authorList>
    </citation>
    <scope>NUCLEOTIDE SEQUENCE [LARGE SCALE GENOMIC DNA]</scope>
    <source>
        <strain evidence="3">ATCC BAA-916 / DSM 44818 / CNB-440</strain>
    </source>
</reference>
<sequence length="81" mass="9263">MAASSKLSSVVRWLLRRQELPPRTQVGERHQAIEQEAARRRLLDQARRLRGTQSHREPTQTAPPTPTTVEQSTDGETRGHR</sequence>
<accession>A4XBD4</accession>
<organism evidence="2 3">
    <name type="scientific">Salinispora tropica (strain ATCC BAA-916 / DSM 44818 / JCM 13857 / NBRC 105044 / CNB-440)</name>
    <dbReference type="NCBI Taxonomy" id="369723"/>
    <lineage>
        <taxon>Bacteria</taxon>
        <taxon>Bacillati</taxon>
        <taxon>Actinomycetota</taxon>
        <taxon>Actinomycetes</taxon>
        <taxon>Micromonosporales</taxon>
        <taxon>Micromonosporaceae</taxon>
        <taxon>Salinispora</taxon>
    </lineage>
</organism>